<dbReference type="GO" id="GO:0017000">
    <property type="term" value="P:antibiotic biosynthetic process"/>
    <property type="evidence" value="ECO:0007669"/>
    <property type="project" value="UniProtKB-KW"/>
</dbReference>
<evidence type="ECO:0000256" key="2">
    <source>
        <dbReference type="ARBA" id="ARBA00023002"/>
    </source>
</evidence>
<dbReference type="PANTHER" id="PTHR10696:SF56">
    <property type="entry name" value="TAUD_TFDA-LIKE DOMAIN-CONTAINING PROTEIN"/>
    <property type="match status" value="1"/>
</dbReference>
<name>A0A4R4VFU0_9ACTN</name>
<keyword evidence="7" id="KW-1185">Reference proteome</keyword>
<dbReference type="RefSeq" id="WP_132597800.1">
    <property type="nucleotide sequence ID" value="NZ_SMKO01000076.1"/>
</dbReference>
<feature type="domain" description="TauD/TfdA-like" evidence="5">
    <location>
        <begin position="30"/>
        <end position="317"/>
    </location>
</feature>
<protein>
    <submittedName>
        <fullName evidence="6">TauD/TfdA family dioxygenase</fullName>
    </submittedName>
</protein>
<dbReference type="SUPFAM" id="SSF51197">
    <property type="entry name" value="Clavaminate synthase-like"/>
    <property type="match status" value="1"/>
</dbReference>
<reference evidence="6 7" key="1">
    <citation type="submission" date="2019-03" db="EMBL/GenBank/DDBJ databases">
        <title>Draft genome sequences of novel Actinobacteria.</title>
        <authorList>
            <person name="Sahin N."/>
            <person name="Ay H."/>
            <person name="Saygin H."/>
        </authorList>
    </citation>
    <scope>NUCLEOTIDE SEQUENCE [LARGE SCALE GENOMIC DNA]</scope>
    <source>
        <strain evidence="6 7">KC310</strain>
    </source>
</reference>
<evidence type="ECO:0000259" key="5">
    <source>
        <dbReference type="Pfam" id="PF02668"/>
    </source>
</evidence>
<evidence type="ECO:0000256" key="3">
    <source>
        <dbReference type="ARBA" id="ARBA00023004"/>
    </source>
</evidence>
<dbReference type="InterPro" id="IPR050411">
    <property type="entry name" value="AlphaKG_dependent_hydroxylases"/>
</dbReference>
<keyword evidence="3" id="KW-0408">Iron</keyword>
<keyword evidence="6" id="KW-0223">Dioxygenase</keyword>
<sequence>MKNDEHRPGDTVSTVLGLGDTTVAVLNAPEPGHDLAAWARANQPAVMDKLERHGGVLFRGFEMAGPEQFEQAALVFADDLSGEEGEHPRASAGGKVYSPVFYPPTERLLWHNEQAFDQHGPSLIWFGCLRPADTGGESLVADSRAVYRRLDPHLRKPFEEHGIRYVRNYGNGLGRHWRDVFRSTDRDVVGTHCRAAGYDFEWHGERLRTTCVRPAVIPLKSGEFSWFNQAQHFHTACLDPEIRSALLAIFDEDELPRSCTYGDGSRIPDDVMMEILAVYEELELSVPLQTAEVLMLNNLTMAHGRGRFAGERRLLVAMGGMADFRNGPF</sequence>
<dbReference type="GO" id="GO:0051213">
    <property type="term" value="F:dioxygenase activity"/>
    <property type="evidence" value="ECO:0007669"/>
    <property type="project" value="UniProtKB-KW"/>
</dbReference>
<evidence type="ECO:0000313" key="7">
    <source>
        <dbReference type="Proteomes" id="UP000295258"/>
    </source>
</evidence>
<evidence type="ECO:0000256" key="4">
    <source>
        <dbReference type="ARBA" id="ARBA00023194"/>
    </source>
</evidence>
<accession>A0A4R4VFU0</accession>
<dbReference type="Pfam" id="PF02668">
    <property type="entry name" value="TauD"/>
    <property type="match status" value="1"/>
</dbReference>
<comment type="cofactor">
    <cofactor evidence="1">
        <name>Fe(2+)</name>
        <dbReference type="ChEBI" id="CHEBI:29033"/>
    </cofactor>
</comment>
<dbReference type="Gene3D" id="3.60.130.10">
    <property type="entry name" value="Clavaminate synthase-like"/>
    <property type="match status" value="1"/>
</dbReference>
<dbReference type="InterPro" id="IPR003819">
    <property type="entry name" value="TauD/TfdA-like"/>
</dbReference>
<evidence type="ECO:0000256" key="1">
    <source>
        <dbReference type="ARBA" id="ARBA00001954"/>
    </source>
</evidence>
<gene>
    <name evidence="6" type="ORF">E1292_25840</name>
</gene>
<comment type="caution">
    <text evidence="6">The sequence shown here is derived from an EMBL/GenBank/DDBJ whole genome shotgun (WGS) entry which is preliminary data.</text>
</comment>
<proteinExistence type="predicted"/>
<dbReference type="PANTHER" id="PTHR10696">
    <property type="entry name" value="GAMMA-BUTYROBETAINE HYDROXYLASE-RELATED"/>
    <property type="match status" value="1"/>
</dbReference>
<keyword evidence="4" id="KW-0045">Antibiotic biosynthesis</keyword>
<dbReference type="Proteomes" id="UP000295258">
    <property type="component" value="Unassembled WGS sequence"/>
</dbReference>
<organism evidence="6 7">
    <name type="scientific">Nonomuraea deserti</name>
    <dbReference type="NCBI Taxonomy" id="1848322"/>
    <lineage>
        <taxon>Bacteria</taxon>
        <taxon>Bacillati</taxon>
        <taxon>Actinomycetota</taxon>
        <taxon>Actinomycetes</taxon>
        <taxon>Streptosporangiales</taxon>
        <taxon>Streptosporangiaceae</taxon>
        <taxon>Nonomuraea</taxon>
    </lineage>
</organism>
<dbReference type="EMBL" id="SMKO01000076">
    <property type="protein sequence ID" value="TDD01523.1"/>
    <property type="molecule type" value="Genomic_DNA"/>
</dbReference>
<dbReference type="InterPro" id="IPR042098">
    <property type="entry name" value="TauD-like_sf"/>
</dbReference>
<dbReference type="AlphaFoldDB" id="A0A4R4VFU0"/>
<keyword evidence="2" id="KW-0560">Oxidoreductase</keyword>
<evidence type="ECO:0000313" key="6">
    <source>
        <dbReference type="EMBL" id="TDD01523.1"/>
    </source>
</evidence>